<reference evidence="1 2" key="1">
    <citation type="submission" date="2016-02" db="EMBL/GenBank/DDBJ databases">
        <title>Genome analysis of coral dinoflagellate symbionts highlights evolutionary adaptations to a symbiotic lifestyle.</title>
        <authorList>
            <person name="Aranda M."/>
            <person name="Li Y."/>
            <person name="Liew Y.J."/>
            <person name="Baumgarten S."/>
            <person name="Simakov O."/>
            <person name="Wilson M."/>
            <person name="Piel J."/>
            <person name="Ashoor H."/>
            <person name="Bougouffa S."/>
            <person name="Bajic V.B."/>
            <person name="Ryu T."/>
            <person name="Ravasi T."/>
            <person name="Bayer T."/>
            <person name="Micklem G."/>
            <person name="Kim H."/>
            <person name="Bhak J."/>
            <person name="Lajeunesse T.C."/>
            <person name="Voolstra C.R."/>
        </authorList>
    </citation>
    <scope>NUCLEOTIDE SEQUENCE [LARGE SCALE GENOMIC DNA]</scope>
    <source>
        <strain evidence="1 2">CCMP2467</strain>
    </source>
</reference>
<organism evidence="1 2">
    <name type="scientific">Symbiodinium microadriaticum</name>
    <name type="common">Dinoflagellate</name>
    <name type="synonym">Zooxanthella microadriatica</name>
    <dbReference type="NCBI Taxonomy" id="2951"/>
    <lineage>
        <taxon>Eukaryota</taxon>
        <taxon>Sar</taxon>
        <taxon>Alveolata</taxon>
        <taxon>Dinophyceae</taxon>
        <taxon>Suessiales</taxon>
        <taxon>Symbiodiniaceae</taxon>
        <taxon>Symbiodinium</taxon>
    </lineage>
</organism>
<accession>A0A1Q9DB99</accession>
<proteinExistence type="predicted"/>
<dbReference type="AlphaFoldDB" id="A0A1Q9DB99"/>
<dbReference type="OrthoDB" id="417883at2759"/>
<name>A0A1Q9DB99_SYMMI</name>
<dbReference type="Proteomes" id="UP000186817">
    <property type="component" value="Unassembled WGS sequence"/>
</dbReference>
<evidence type="ECO:0000313" key="2">
    <source>
        <dbReference type="Proteomes" id="UP000186817"/>
    </source>
</evidence>
<sequence>MVLTAAHRCSDTFAAVQTKTETRPNCAIAANGCGDLPPDSEAALTVIGFNLDGDCIVAKITHEHGFEAKGICPVSFLEPTTRPCLSPSFVHKMGELNLVSRCLALLQLAALPWICCSSTSHTTVGLGLLYWWCDYWAGLFANLFALVYWTEGIDNWWQAQAAGLLCGMLVESVIFDLPLKLGKRCCNVTAWALCTWFLGSLWLLSGLGFAYGSYGVAVAGHHALVNGLLMWVLDFLKGVVQTSLYRHFCGSSDRYEPLITELKHPLPEVPEVYQVQAAAGFGQRAMLPARIALAERRDPDTEEEALLRSAAASVAGAAAEAPKNPGGDDAEPSLETAVIQAVLSAGLQKDLPLPPAAQQVVATKLKSADIDAVAQEAASKCSAEEFADYAGRLRGYLAEVESSLFSEGLGSFSKSDFCLEASPFYTIKSYLLLEIGGESYEPYSATLPYLNKPRRKDGRALQGQRSPILGRQPVDL</sequence>
<keyword evidence="2" id="KW-1185">Reference proteome</keyword>
<comment type="caution">
    <text evidence="1">The sequence shown here is derived from an EMBL/GenBank/DDBJ whole genome shotgun (WGS) entry which is preliminary data.</text>
</comment>
<dbReference type="EMBL" id="LSRX01000620">
    <property type="protein sequence ID" value="OLP92484.1"/>
    <property type="molecule type" value="Genomic_DNA"/>
</dbReference>
<gene>
    <name evidence="1" type="ORF">AK812_SmicGene25710</name>
</gene>
<protein>
    <submittedName>
        <fullName evidence="1">Uncharacterized protein</fullName>
    </submittedName>
</protein>
<evidence type="ECO:0000313" key="1">
    <source>
        <dbReference type="EMBL" id="OLP92484.1"/>
    </source>
</evidence>